<reference evidence="1" key="1">
    <citation type="journal article" date="2020" name="Nature">
        <title>Giant virus diversity and host interactions through global metagenomics.</title>
        <authorList>
            <person name="Schulz F."/>
            <person name="Roux S."/>
            <person name="Paez-Espino D."/>
            <person name="Jungbluth S."/>
            <person name="Walsh D.A."/>
            <person name="Denef V.J."/>
            <person name="McMahon K.D."/>
            <person name="Konstantinidis K.T."/>
            <person name="Eloe-Fadrosh E.A."/>
            <person name="Kyrpides N.C."/>
            <person name="Woyke T."/>
        </authorList>
    </citation>
    <scope>NUCLEOTIDE SEQUENCE</scope>
    <source>
        <strain evidence="1">GVMAG-M-3300009163-63</strain>
    </source>
</reference>
<organism evidence="1">
    <name type="scientific">viral metagenome</name>
    <dbReference type="NCBI Taxonomy" id="1070528"/>
    <lineage>
        <taxon>unclassified sequences</taxon>
        <taxon>metagenomes</taxon>
        <taxon>organismal metagenomes</taxon>
    </lineage>
</organism>
<evidence type="ECO:0000313" key="1">
    <source>
        <dbReference type="EMBL" id="QHT34589.1"/>
    </source>
</evidence>
<name>A0A6C0F215_9ZZZZ</name>
<sequence length="116" mass="13845">MDNSVEMESAETFEMGCEETRLSKLRVDVIGVMCNVLNYMTLSSYEYYYTQYHQECRNEMNAIYDNGANSITVESCKHFYECLKRLESVTDTDDPDYYEYRRKMRRFIISLASIRK</sequence>
<dbReference type="AlphaFoldDB" id="A0A6C0F215"/>
<protein>
    <submittedName>
        <fullName evidence="1">Uncharacterized protein</fullName>
    </submittedName>
</protein>
<proteinExistence type="predicted"/>
<dbReference type="EMBL" id="MN739002">
    <property type="protein sequence ID" value="QHT34589.1"/>
    <property type="molecule type" value="Genomic_DNA"/>
</dbReference>
<accession>A0A6C0F215</accession>